<evidence type="ECO:0000313" key="2">
    <source>
        <dbReference type="Proteomes" id="UP000319671"/>
    </source>
</evidence>
<name>A0A561D5E6_9BACI</name>
<dbReference type="EMBL" id="VIVN01000009">
    <property type="protein sequence ID" value="TWD98683.1"/>
    <property type="molecule type" value="Genomic_DNA"/>
</dbReference>
<protein>
    <submittedName>
        <fullName evidence="1">Uncharacterized protein</fullName>
    </submittedName>
</protein>
<dbReference type="Proteomes" id="UP000319671">
    <property type="component" value="Unassembled WGS sequence"/>
</dbReference>
<sequence>MIRWELLSEIIERIPAMSDEELIAWSEDCSKELERRKMVKKQKLMKAIKKNRIKRIK</sequence>
<organism evidence="1 2">
    <name type="scientific">Neobacillus bataviensis</name>
    <dbReference type="NCBI Taxonomy" id="220685"/>
    <lineage>
        <taxon>Bacteria</taxon>
        <taxon>Bacillati</taxon>
        <taxon>Bacillota</taxon>
        <taxon>Bacilli</taxon>
        <taxon>Bacillales</taxon>
        <taxon>Bacillaceae</taxon>
        <taxon>Neobacillus</taxon>
    </lineage>
</organism>
<dbReference type="AlphaFoldDB" id="A0A561D5E6"/>
<evidence type="ECO:0000313" key="1">
    <source>
        <dbReference type="EMBL" id="TWD98683.1"/>
    </source>
</evidence>
<proteinExistence type="predicted"/>
<dbReference type="RefSeq" id="WP_186446536.1">
    <property type="nucleotide sequence ID" value="NZ_VIVN01000009.1"/>
</dbReference>
<comment type="caution">
    <text evidence="1">The sequence shown here is derived from an EMBL/GenBank/DDBJ whole genome shotgun (WGS) entry which is preliminary data.</text>
</comment>
<keyword evidence="2" id="KW-1185">Reference proteome</keyword>
<reference evidence="1 2" key="1">
    <citation type="submission" date="2019-06" db="EMBL/GenBank/DDBJ databases">
        <title>Sorghum-associated microbial communities from plants grown in Nebraska, USA.</title>
        <authorList>
            <person name="Schachtman D."/>
        </authorList>
    </citation>
    <scope>NUCLEOTIDE SEQUENCE [LARGE SCALE GENOMIC DNA]</scope>
    <source>
        <strain evidence="1 2">2482</strain>
    </source>
</reference>
<accession>A0A561D5E6</accession>
<gene>
    <name evidence="1" type="ORF">FB550_109193</name>
</gene>